<dbReference type="SUPFAM" id="SSF51905">
    <property type="entry name" value="FAD/NAD(P)-binding domain"/>
    <property type="match status" value="1"/>
</dbReference>
<comment type="caution">
    <text evidence="5">The sequence shown here is derived from an EMBL/GenBank/DDBJ whole genome shotgun (WGS) entry which is preliminary data.</text>
</comment>
<evidence type="ECO:0000313" key="6">
    <source>
        <dbReference type="Proteomes" id="UP000054988"/>
    </source>
</evidence>
<dbReference type="SUPFAM" id="SSF54373">
    <property type="entry name" value="FAD-linked reductases, C-terminal domain"/>
    <property type="match status" value="1"/>
</dbReference>
<sequence length="427" mass="46552">MSDLPVKDFNVAVVGGGMCGLAAAYGLARAGVSVEVFESAAKLGEVGAGVGIGPNGVRALDGLGLLPAVLARSDQAEPVTRIFQFISGFDPHELVFDYKTSMTNPEQHRGIGIYRPAFVDAVEELLDPTIIHFHKRCTALSTSQSGRTLVHFSDGTTYEADVVIGADGIRSVSRDFVTGQDSARSLVFANTVAYRGLAPHEDLVRTGIKTDLSKRPICFIGHGRHIICFPINDGRLINFVAFVADHDKPKGSELPLPWVKSVPHEELKEHYVGWGPDPQIILDHLKNSSKWSIHACIPPLKSYVRDRVVLVGDAAHGMLPHLGAGVGQGFEDVYTLIELLKHPQTNKSNMDRVLQVYNIVRPPRANSVLAGSTRAGEIYDSFDPSNFDVSTFAERLKGQWEPVWTYDVRKEAASCIQRLCDEGIFAA</sequence>
<dbReference type="InterPro" id="IPR036188">
    <property type="entry name" value="FAD/NAD-bd_sf"/>
</dbReference>
<evidence type="ECO:0000256" key="3">
    <source>
        <dbReference type="ARBA" id="ARBA00023002"/>
    </source>
</evidence>
<name>A0A0W0FMA2_MONRR</name>
<dbReference type="PANTHER" id="PTHR46720:SF3">
    <property type="entry name" value="FAD-BINDING DOMAIN-CONTAINING PROTEIN-RELATED"/>
    <property type="match status" value="1"/>
</dbReference>
<accession>A0A0W0FMA2</accession>
<dbReference type="eggNOG" id="KOG2614">
    <property type="taxonomic scope" value="Eukaryota"/>
</dbReference>
<dbReference type="PRINTS" id="PR00420">
    <property type="entry name" value="RNGMNOXGNASE"/>
</dbReference>
<keyword evidence="1" id="KW-0285">Flavoprotein</keyword>
<dbReference type="InterPro" id="IPR051104">
    <property type="entry name" value="FAD_monoxygenase"/>
</dbReference>
<evidence type="ECO:0000256" key="1">
    <source>
        <dbReference type="ARBA" id="ARBA00022630"/>
    </source>
</evidence>
<reference evidence="5 6" key="1">
    <citation type="submission" date="2015-12" db="EMBL/GenBank/DDBJ databases">
        <title>Draft genome sequence of Moniliophthora roreri, the causal agent of frosty pod rot of cacao.</title>
        <authorList>
            <person name="Aime M.C."/>
            <person name="Diaz-Valderrama J.R."/>
            <person name="Kijpornyongpan T."/>
            <person name="Phillips-Mora W."/>
        </authorList>
    </citation>
    <scope>NUCLEOTIDE SEQUENCE [LARGE SCALE GENOMIC DNA]</scope>
    <source>
        <strain evidence="5 6">MCA 2952</strain>
    </source>
</reference>
<feature type="domain" description="FAD-binding" evidence="4">
    <location>
        <begin position="9"/>
        <end position="370"/>
    </location>
</feature>
<dbReference type="AlphaFoldDB" id="A0A0W0FMA2"/>
<evidence type="ECO:0000313" key="5">
    <source>
        <dbReference type="EMBL" id="KTB37447.1"/>
    </source>
</evidence>
<dbReference type="PANTHER" id="PTHR46720">
    <property type="entry name" value="HYDROXYLASE, PUTATIVE (AFU_ORTHOLOGUE AFUA_3G01460)-RELATED"/>
    <property type="match status" value="1"/>
</dbReference>
<dbReference type="Gene3D" id="3.50.50.60">
    <property type="entry name" value="FAD/NAD(P)-binding domain"/>
    <property type="match status" value="1"/>
</dbReference>
<evidence type="ECO:0000256" key="2">
    <source>
        <dbReference type="ARBA" id="ARBA00022827"/>
    </source>
</evidence>
<dbReference type="GO" id="GO:0016491">
    <property type="term" value="F:oxidoreductase activity"/>
    <property type="evidence" value="ECO:0007669"/>
    <property type="project" value="UniProtKB-KW"/>
</dbReference>
<dbReference type="GO" id="GO:0044550">
    <property type="term" value="P:secondary metabolite biosynthetic process"/>
    <property type="evidence" value="ECO:0007669"/>
    <property type="project" value="TreeGrafter"/>
</dbReference>
<evidence type="ECO:0000259" key="4">
    <source>
        <dbReference type="Pfam" id="PF01494"/>
    </source>
</evidence>
<dbReference type="GO" id="GO:0071949">
    <property type="term" value="F:FAD binding"/>
    <property type="evidence" value="ECO:0007669"/>
    <property type="project" value="InterPro"/>
</dbReference>
<protein>
    <recommendedName>
        <fullName evidence="4">FAD-binding domain-containing protein</fullName>
    </recommendedName>
</protein>
<keyword evidence="2" id="KW-0274">FAD</keyword>
<gene>
    <name evidence="5" type="ORF">WG66_9931</name>
</gene>
<dbReference type="Proteomes" id="UP000054988">
    <property type="component" value="Unassembled WGS sequence"/>
</dbReference>
<keyword evidence="3" id="KW-0560">Oxidoreductase</keyword>
<dbReference type="InterPro" id="IPR002938">
    <property type="entry name" value="FAD-bd"/>
</dbReference>
<dbReference type="Pfam" id="PF01494">
    <property type="entry name" value="FAD_binding_3"/>
    <property type="match status" value="1"/>
</dbReference>
<dbReference type="EMBL" id="LATX01001846">
    <property type="protein sequence ID" value="KTB37447.1"/>
    <property type="molecule type" value="Genomic_DNA"/>
</dbReference>
<organism evidence="5 6">
    <name type="scientific">Moniliophthora roreri</name>
    <name type="common">Frosty pod rot fungus</name>
    <name type="synonym">Monilia roreri</name>
    <dbReference type="NCBI Taxonomy" id="221103"/>
    <lineage>
        <taxon>Eukaryota</taxon>
        <taxon>Fungi</taxon>
        <taxon>Dikarya</taxon>
        <taxon>Basidiomycota</taxon>
        <taxon>Agaricomycotina</taxon>
        <taxon>Agaricomycetes</taxon>
        <taxon>Agaricomycetidae</taxon>
        <taxon>Agaricales</taxon>
        <taxon>Marasmiineae</taxon>
        <taxon>Marasmiaceae</taxon>
        <taxon>Moniliophthora</taxon>
    </lineage>
</organism>
<proteinExistence type="predicted"/>